<evidence type="ECO:0000313" key="2">
    <source>
        <dbReference type="EMBL" id="CAD5213732.1"/>
    </source>
</evidence>
<comment type="caution">
    <text evidence="2">The sequence shown here is derived from an EMBL/GenBank/DDBJ whole genome shotgun (WGS) entry which is preliminary data.</text>
</comment>
<feature type="region of interest" description="Disordered" evidence="1">
    <location>
        <begin position="167"/>
        <end position="234"/>
    </location>
</feature>
<evidence type="ECO:0000313" key="3">
    <source>
        <dbReference type="Proteomes" id="UP000659654"/>
    </source>
</evidence>
<dbReference type="Proteomes" id="UP000659654">
    <property type="component" value="Unassembled WGS sequence"/>
</dbReference>
<accession>A0A7I8WNA4</accession>
<feature type="compositionally biased region" description="Low complexity" evidence="1">
    <location>
        <begin position="194"/>
        <end position="224"/>
    </location>
</feature>
<feature type="region of interest" description="Disordered" evidence="1">
    <location>
        <begin position="19"/>
        <end position="38"/>
    </location>
</feature>
<dbReference type="AlphaFoldDB" id="A0A7I8WNA4"/>
<feature type="compositionally biased region" description="Basic and acidic residues" evidence="1">
    <location>
        <begin position="79"/>
        <end position="88"/>
    </location>
</feature>
<dbReference type="OrthoDB" id="5832000at2759"/>
<feature type="region of interest" description="Disordered" evidence="1">
    <location>
        <begin position="74"/>
        <end position="137"/>
    </location>
</feature>
<protein>
    <submittedName>
        <fullName evidence="2">(pine wood nematode) hypothetical protein</fullName>
    </submittedName>
</protein>
<keyword evidence="3" id="KW-1185">Reference proteome</keyword>
<dbReference type="EMBL" id="CAJFDI010000002">
    <property type="protein sequence ID" value="CAD5213732.1"/>
    <property type="molecule type" value="Genomic_DNA"/>
</dbReference>
<feature type="region of interest" description="Disordered" evidence="1">
    <location>
        <begin position="285"/>
        <end position="306"/>
    </location>
</feature>
<sequence>MAFYFALFNVSNVNNELRGQRKAERKERDKRRHSLASSNCLSAAKDYRLLPKPQIVLHQPDEDDYPRVSLESINNRRSLSRDSVDRRGSNTSRTARMGSNADQLARELKKVHFRSIKRRRSKEKPNNNNAEEPIWMRRQTVDLSDSYPTDPQKRISDPWVYSIDLEENPPEAESKSRSQSLTHSESWSPESPISNSTNNTNTTLLSSPKQTWLASSETLTESSSQPSVNSEKVWHKPVMGVNALEDWDNEEVERTQEHLKDELQTHVNTWPEMNAKKKIRWRPTSLIRRHSESDEPRQRRTASEISRPSVEILKTEATTTPTTLPNESTQYAGNSNHPPLISPPIPNVAPTVSRPAAVEVRPRPQILPATVASTRSARPLVITPIDSTMKKKIFRENLAALARQLGNKVNYRNNENVPFINEFNDPRLSCDDVMTRSNIF</sequence>
<dbReference type="EMBL" id="CAJFCV020000002">
    <property type="protein sequence ID" value="CAG9093204.1"/>
    <property type="molecule type" value="Genomic_DNA"/>
</dbReference>
<evidence type="ECO:0000256" key="1">
    <source>
        <dbReference type="SAM" id="MobiDB-lite"/>
    </source>
</evidence>
<organism evidence="2 3">
    <name type="scientific">Bursaphelenchus xylophilus</name>
    <name type="common">Pinewood nematode worm</name>
    <name type="synonym">Aphelenchoides xylophilus</name>
    <dbReference type="NCBI Taxonomy" id="6326"/>
    <lineage>
        <taxon>Eukaryota</taxon>
        <taxon>Metazoa</taxon>
        <taxon>Ecdysozoa</taxon>
        <taxon>Nematoda</taxon>
        <taxon>Chromadorea</taxon>
        <taxon>Rhabditida</taxon>
        <taxon>Tylenchina</taxon>
        <taxon>Tylenchomorpha</taxon>
        <taxon>Aphelenchoidea</taxon>
        <taxon>Aphelenchoididae</taxon>
        <taxon>Bursaphelenchus</taxon>
    </lineage>
</organism>
<feature type="compositionally biased region" description="Basic and acidic residues" evidence="1">
    <location>
        <begin position="289"/>
        <end position="302"/>
    </location>
</feature>
<feature type="compositionally biased region" description="Polar residues" evidence="1">
    <location>
        <begin position="177"/>
        <end position="193"/>
    </location>
</feature>
<feature type="compositionally biased region" description="Basic residues" evidence="1">
    <location>
        <begin position="111"/>
        <end position="122"/>
    </location>
</feature>
<name>A0A7I8WNA4_BURXY</name>
<gene>
    <name evidence="2" type="ORF">BXYJ_LOCUS3177</name>
</gene>
<reference evidence="2" key="1">
    <citation type="submission" date="2020-09" db="EMBL/GenBank/DDBJ databases">
        <authorList>
            <person name="Kikuchi T."/>
        </authorList>
    </citation>
    <scope>NUCLEOTIDE SEQUENCE</scope>
    <source>
        <strain evidence="2">Ka4C1</strain>
    </source>
</reference>
<dbReference type="Proteomes" id="UP000582659">
    <property type="component" value="Unassembled WGS sequence"/>
</dbReference>
<proteinExistence type="predicted"/>